<reference evidence="4 5" key="1">
    <citation type="submission" date="2018-08" db="EMBL/GenBank/DDBJ databases">
        <title>Draft genome of the lignicolous fungus Coniochaeta pulveracea.</title>
        <authorList>
            <person name="Borstlap C.J."/>
            <person name="De Witt R.N."/>
            <person name="Botha A."/>
            <person name="Volschenk H."/>
        </authorList>
    </citation>
    <scope>NUCLEOTIDE SEQUENCE [LARGE SCALE GENOMIC DNA]</scope>
    <source>
        <strain evidence="4 5">CAB683</strain>
    </source>
</reference>
<dbReference type="AlphaFoldDB" id="A0A420Y0Z7"/>
<evidence type="ECO:0000313" key="5">
    <source>
        <dbReference type="Proteomes" id="UP000275385"/>
    </source>
</evidence>
<organism evidence="4 5">
    <name type="scientific">Coniochaeta pulveracea</name>
    <dbReference type="NCBI Taxonomy" id="177199"/>
    <lineage>
        <taxon>Eukaryota</taxon>
        <taxon>Fungi</taxon>
        <taxon>Dikarya</taxon>
        <taxon>Ascomycota</taxon>
        <taxon>Pezizomycotina</taxon>
        <taxon>Sordariomycetes</taxon>
        <taxon>Sordariomycetidae</taxon>
        <taxon>Coniochaetales</taxon>
        <taxon>Coniochaetaceae</taxon>
        <taxon>Coniochaeta</taxon>
    </lineage>
</organism>
<gene>
    <name evidence="4" type="ORF">DL546_000586</name>
</gene>
<evidence type="ECO:0000259" key="3">
    <source>
        <dbReference type="PROSITE" id="PS50157"/>
    </source>
</evidence>
<evidence type="ECO:0000256" key="2">
    <source>
        <dbReference type="SAM" id="MobiDB-lite"/>
    </source>
</evidence>
<keyword evidence="5" id="KW-1185">Reference proteome</keyword>
<keyword evidence="1" id="KW-0862">Zinc</keyword>
<keyword evidence="1" id="KW-0479">Metal-binding</keyword>
<feature type="region of interest" description="Disordered" evidence="2">
    <location>
        <begin position="98"/>
        <end position="124"/>
    </location>
</feature>
<keyword evidence="1" id="KW-0863">Zinc-finger</keyword>
<dbReference type="GO" id="GO:0008270">
    <property type="term" value="F:zinc ion binding"/>
    <property type="evidence" value="ECO:0007669"/>
    <property type="project" value="UniProtKB-KW"/>
</dbReference>
<dbReference type="Proteomes" id="UP000275385">
    <property type="component" value="Unassembled WGS sequence"/>
</dbReference>
<feature type="compositionally biased region" description="Polar residues" evidence="2">
    <location>
        <begin position="107"/>
        <end position="116"/>
    </location>
</feature>
<protein>
    <recommendedName>
        <fullName evidence="3">C2H2-type domain-containing protein</fullName>
    </recommendedName>
</protein>
<evidence type="ECO:0000313" key="4">
    <source>
        <dbReference type="EMBL" id="RKU41348.1"/>
    </source>
</evidence>
<comment type="caution">
    <text evidence="4">The sequence shown here is derived from an EMBL/GenBank/DDBJ whole genome shotgun (WGS) entry which is preliminary data.</text>
</comment>
<accession>A0A420Y0Z7</accession>
<dbReference type="EMBL" id="QVQW01000076">
    <property type="protein sequence ID" value="RKU41348.1"/>
    <property type="molecule type" value="Genomic_DNA"/>
</dbReference>
<sequence>MRQQGGAYVVEQEAIVEQDKLDTEAKEEELQQQGFVEIDSYTSDTETQAWTAVDAEDNVNDSAYIVAAADKQACRKCGTEFSSKRSLLQHVFANTCTTPKRQRIRTRPSSPRQPYTSPDKGATYNIIDATPTTDTLRQASPRYTYARFIIQNEAGQDT</sequence>
<proteinExistence type="predicted"/>
<dbReference type="PROSITE" id="PS50157">
    <property type="entry name" value="ZINC_FINGER_C2H2_2"/>
    <property type="match status" value="1"/>
</dbReference>
<feature type="domain" description="C2H2-type" evidence="3">
    <location>
        <begin position="72"/>
        <end position="99"/>
    </location>
</feature>
<dbReference type="InterPro" id="IPR013087">
    <property type="entry name" value="Znf_C2H2_type"/>
</dbReference>
<name>A0A420Y0Z7_9PEZI</name>
<evidence type="ECO:0000256" key="1">
    <source>
        <dbReference type="PROSITE-ProRule" id="PRU00042"/>
    </source>
</evidence>